<dbReference type="NCBIfam" id="NF004861">
    <property type="entry name" value="PRK06217.1"/>
    <property type="match status" value="1"/>
</dbReference>
<dbReference type="SUPFAM" id="SSF52540">
    <property type="entry name" value="P-loop containing nucleoside triphosphate hydrolases"/>
    <property type="match status" value="1"/>
</dbReference>
<reference evidence="2" key="1">
    <citation type="journal article" date="2019" name="Int. J. Syst. Evol. Microbiol.">
        <title>The Global Catalogue of Microorganisms (GCM) 10K type strain sequencing project: providing services to taxonomists for standard genome sequencing and annotation.</title>
        <authorList>
            <consortium name="The Broad Institute Genomics Platform"/>
            <consortium name="The Broad Institute Genome Sequencing Center for Infectious Disease"/>
            <person name="Wu L."/>
            <person name="Ma J."/>
        </authorList>
    </citation>
    <scope>NUCLEOTIDE SEQUENCE [LARGE SCALE GENOMIC DNA]</scope>
    <source>
        <strain evidence="2">KACC 12508</strain>
    </source>
</reference>
<dbReference type="Gene3D" id="3.40.50.300">
    <property type="entry name" value="P-loop containing nucleotide triphosphate hydrolases"/>
    <property type="match status" value="1"/>
</dbReference>
<dbReference type="InterPro" id="IPR052922">
    <property type="entry name" value="Cytidylate_Kinase-2"/>
</dbReference>
<organism evidence="1 2">
    <name type="scientific">Herminiimonas glaciei</name>
    <dbReference type="NCBI Taxonomy" id="523788"/>
    <lineage>
        <taxon>Bacteria</taxon>
        <taxon>Pseudomonadati</taxon>
        <taxon>Pseudomonadota</taxon>
        <taxon>Betaproteobacteria</taxon>
        <taxon>Burkholderiales</taxon>
        <taxon>Oxalobacteraceae</taxon>
        <taxon>Herminiimonas</taxon>
    </lineage>
</organism>
<protein>
    <submittedName>
        <fullName evidence="1">AAA family ATPase</fullName>
    </submittedName>
</protein>
<dbReference type="InterPro" id="IPR027417">
    <property type="entry name" value="P-loop_NTPase"/>
</dbReference>
<dbReference type="Proteomes" id="UP001596542">
    <property type="component" value="Unassembled WGS sequence"/>
</dbReference>
<dbReference type="Pfam" id="PF13238">
    <property type="entry name" value="AAA_18"/>
    <property type="match status" value="1"/>
</dbReference>
<proteinExistence type="predicted"/>
<dbReference type="RefSeq" id="WP_382271650.1">
    <property type="nucleotide sequence ID" value="NZ_JBHTBU010000001.1"/>
</dbReference>
<name>A0ABW2IBH9_9BURK</name>
<accession>A0ABW2IBH9</accession>
<keyword evidence="2" id="KW-1185">Reference proteome</keyword>
<comment type="caution">
    <text evidence="1">The sequence shown here is derived from an EMBL/GenBank/DDBJ whole genome shotgun (WGS) entry which is preliminary data.</text>
</comment>
<gene>
    <name evidence="1" type="ORF">ACFQPC_09670</name>
</gene>
<sequence length="178" mass="20120">MHILITGAAGSGTSTLAAALAEATHATFIETDDYFWLPSDPPYQHKRAEAERGGVLLQDIRSKPDAVVAGSLIGWGQELEDVFDLVVFLYIPTELRLARLKLREEHRFGKADPEFLAWAAQYDEGTAEGRSLERHRQWLGMRKCTVLYLEGDLTTEERLQRVLALRHSHDYNTFAAKH</sequence>
<dbReference type="PANTHER" id="PTHR37816">
    <property type="entry name" value="YALI0E33011P"/>
    <property type="match status" value="1"/>
</dbReference>
<evidence type="ECO:0000313" key="2">
    <source>
        <dbReference type="Proteomes" id="UP001596542"/>
    </source>
</evidence>
<dbReference type="EMBL" id="JBHTBU010000001">
    <property type="protein sequence ID" value="MFC7288302.1"/>
    <property type="molecule type" value="Genomic_DNA"/>
</dbReference>
<evidence type="ECO:0000313" key="1">
    <source>
        <dbReference type="EMBL" id="MFC7288302.1"/>
    </source>
</evidence>
<dbReference type="PANTHER" id="PTHR37816:SF2">
    <property type="entry name" value="DNA TOPOLOGY MODULATION PROTEIN FLAR-RELATED PROTEIN"/>
    <property type="match status" value="1"/>
</dbReference>